<dbReference type="InterPro" id="IPR004304">
    <property type="entry name" value="FmdA_AmdA"/>
</dbReference>
<evidence type="ECO:0000313" key="1">
    <source>
        <dbReference type="EMBL" id="SCZ81277.1"/>
    </source>
</evidence>
<accession>A0A1G5S543</accession>
<name>A0A1G5S543_9FIRM</name>
<dbReference type="Pfam" id="PF03069">
    <property type="entry name" value="FmdA_AmdA"/>
    <property type="match status" value="2"/>
</dbReference>
<dbReference type="Gene3D" id="3.10.28.20">
    <property type="entry name" value="Acetamidase/Formamidase-like domains"/>
    <property type="match status" value="1"/>
</dbReference>
<proteinExistence type="predicted"/>
<dbReference type="Gene3D" id="2.40.10.120">
    <property type="match status" value="1"/>
</dbReference>
<dbReference type="PANTHER" id="PTHR31891:SF1">
    <property type="entry name" value="FORMAMIDASE C869.04-RELATED"/>
    <property type="match status" value="1"/>
</dbReference>
<reference evidence="1 2" key="1">
    <citation type="submission" date="2016-10" db="EMBL/GenBank/DDBJ databases">
        <authorList>
            <person name="de Groot N.N."/>
        </authorList>
    </citation>
    <scope>NUCLEOTIDE SEQUENCE [LARGE SCALE GENOMIC DNA]</scope>
    <source>
        <strain evidence="1 2">DSM 2784</strain>
    </source>
</reference>
<dbReference type="PANTHER" id="PTHR31891">
    <property type="entry name" value="FORMAMIDASE C869.04-RELATED"/>
    <property type="match status" value="1"/>
</dbReference>
<dbReference type="AlphaFoldDB" id="A0A1G5S543"/>
<evidence type="ECO:0000313" key="2">
    <source>
        <dbReference type="Proteomes" id="UP000199208"/>
    </source>
</evidence>
<dbReference type="OrthoDB" id="9811740at2"/>
<gene>
    <name evidence="1" type="ORF">SAMN03080599_02702</name>
</gene>
<dbReference type="Proteomes" id="UP000199208">
    <property type="component" value="Unassembled WGS sequence"/>
</dbReference>
<organism evidence="1 2">
    <name type="scientific">Acidaminobacter hydrogenoformans DSM 2784</name>
    <dbReference type="NCBI Taxonomy" id="1120920"/>
    <lineage>
        <taxon>Bacteria</taxon>
        <taxon>Bacillati</taxon>
        <taxon>Bacillota</taxon>
        <taxon>Clostridia</taxon>
        <taxon>Peptostreptococcales</taxon>
        <taxon>Acidaminobacteraceae</taxon>
        <taxon>Acidaminobacter</taxon>
    </lineage>
</organism>
<keyword evidence="2" id="KW-1185">Reference proteome</keyword>
<dbReference type="SUPFAM" id="SSF141130">
    <property type="entry name" value="Acetamidase/Formamidase-like"/>
    <property type="match status" value="1"/>
</dbReference>
<protein>
    <submittedName>
        <fullName evidence="1">Amidase</fullName>
    </submittedName>
</protein>
<dbReference type="GO" id="GO:0016811">
    <property type="term" value="F:hydrolase activity, acting on carbon-nitrogen (but not peptide) bonds, in linear amides"/>
    <property type="evidence" value="ECO:0007669"/>
    <property type="project" value="InterPro"/>
</dbReference>
<dbReference type="RefSeq" id="WP_092592395.1">
    <property type="nucleotide sequence ID" value="NZ_FMWL01000017.1"/>
</dbReference>
<sequence>MKHFDGSACIYAFAPHMQPIGSVSPGERFTVMTHDCFHEQIQTEGQTLSEIDYDRLNPATGPIFVDNAHPGDLLKITLHDIRVADRGIAIVVPGEGLLGHHVENSMVKIIPINGTHCTYKGLNLPLAPMVGVIGTAPSEASGTWGTASPWMHGGNMDTKDICAGNILYLPVNTEGALLALGDCHAAMGDGELCFTGLEVQAEVELTLELIPGAAQKWPVLETLEAYMVIASGDTVDDALYEASFQAVTMLASCLDMTFEEAYLLASLYVDLKISQVVDPKKTVRAAVPKSVLSETHRASLFRGDNVIPSEKK</sequence>
<dbReference type="STRING" id="1120920.SAMN03080599_02702"/>
<dbReference type="EMBL" id="FMWL01000017">
    <property type="protein sequence ID" value="SCZ81277.1"/>
    <property type="molecule type" value="Genomic_DNA"/>
</dbReference>
<dbReference type="Gene3D" id="2.60.120.580">
    <property type="entry name" value="Acetamidase/Formamidase-like domains"/>
    <property type="match status" value="1"/>
</dbReference>